<evidence type="ECO:0000256" key="6">
    <source>
        <dbReference type="SAM" id="Phobius"/>
    </source>
</evidence>
<dbReference type="RefSeq" id="WP_124951030.1">
    <property type="nucleotide sequence ID" value="NZ_RRCM01000001.1"/>
</dbReference>
<accession>A0A3P3Q3Z3</accession>
<feature type="transmembrane region" description="Helical" evidence="6">
    <location>
        <begin position="181"/>
        <end position="200"/>
    </location>
</feature>
<dbReference type="GO" id="GO:0005886">
    <property type="term" value="C:plasma membrane"/>
    <property type="evidence" value="ECO:0007669"/>
    <property type="project" value="UniProtKB-SubCell"/>
</dbReference>
<protein>
    <submittedName>
        <fullName evidence="7">YfcC family protein</fullName>
    </submittedName>
</protein>
<evidence type="ECO:0000256" key="2">
    <source>
        <dbReference type="ARBA" id="ARBA00022475"/>
    </source>
</evidence>
<keyword evidence="4 6" id="KW-1133">Transmembrane helix</keyword>
<evidence type="ECO:0000256" key="3">
    <source>
        <dbReference type="ARBA" id="ARBA00022692"/>
    </source>
</evidence>
<comment type="subcellular location">
    <subcellularLocation>
        <location evidence="1">Cell membrane</location>
        <topology evidence="1">Multi-pass membrane protein</topology>
    </subcellularLocation>
</comment>
<feature type="transmembrane region" description="Helical" evidence="6">
    <location>
        <begin position="124"/>
        <end position="145"/>
    </location>
</feature>
<gene>
    <name evidence="7" type="ORF">EHW90_02675</name>
</gene>
<feature type="transmembrane region" description="Helical" evidence="6">
    <location>
        <begin position="86"/>
        <end position="103"/>
    </location>
</feature>
<reference evidence="7 8" key="1">
    <citation type="submission" date="2018-11" db="EMBL/GenBank/DDBJ databases">
        <title>Genome sequencing of Lachnoanaerobaculum orale DSM 24553T.</title>
        <authorList>
            <person name="Kook J.-K."/>
            <person name="Park S.-N."/>
            <person name="Lim Y.K."/>
        </authorList>
    </citation>
    <scope>NUCLEOTIDE SEQUENCE [LARGE SCALE GENOMIC DNA]</scope>
    <source>
        <strain evidence="7 8">DSM 24553</strain>
    </source>
</reference>
<keyword evidence="5 6" id="KW-0472">Membrane</keyword>
<name>A0A3P3Q3Z3_9FIRM</name>
<proteinExistence type="predicted"/>
<dbReference type="Proteomes" id="UP000276982">
    <property type="component" value="Unassembled WGS sequence"/>
</dbReference>
<evidence type="ECO:0000313" key="7">
    <source>
        <dbReference type="EMBL" id="RRJ15957.1"/>
    </source>
</evidence>
<feature type="transmembrane region" description="Helical" evidence="6">
    <location>
        <begin position="324"/>
        <end position="344"/>
    </location>
</feature>
<dbReference type="InterPro" id="IPR051679">
    <property type="entry name" value="DASS-Related_Transporters"/>
</dbReference>
<dbReference type="EMBL" id="RRCM01000001">
    <property type="protein sequence ID" value="RRJ15957.1"/>
    <property type="molecule type" value="Genomic_DNA"/>
</dbReference>
<dbReference type="PANTHER" id="PTHR43652">
    <property type="entry name" value="BASIC AMINO ACID ANTIPORTER YFCC-RELATED"/>
    <property type="match status" value="1"/>
</dbReference>
<organism evidence="7 8">
    <name type="scientific">Lachnoanaerobaculum orale</name>
    <dbReference type="NCBI Taxonomy" id="979627"/>
    <lineage>
        <taxon>Bacteria</taxon>
        <taxon>Bacillati</taxon>
        <taxon>Bacillota</taxon>
        <taxon>Clostridia</taxon>
        <taxon>Lachnospirales</taxon>
        <taxon>Lachnospiraceae</taxon>
        <taxon>Lachnoanaerobaculum</taxon>
    </lineage>
</organism>
<feature type="transmembrane region" description="Helical" evidence="6">
    <location>
        <begin position="269"/>
        <end position="289"/>
    </location>
</feature>
<dbReference type="AlphaFoldDB" id="A0A3P3Q3Z3"/>
<sequence length="472" mass="51377">MIKNKIGLHMPHVITLIFMLIVFVAIMTWIIPSGSFERQLVDTAAGEREVAVSGTYTTVKKVTEEGDLRQGIAQVLQAPGKGIQRGIEVIAFVFIIGGVFSIMDKTKAMNVGLKKLVSRLGNKSIILIPILMMLFGLGGSTFGMSDELVPFYLLLMPIILSMGYDSMTVFLIVCGGATMGYAASTINPFSVLIAQGVAGIKGNPQLIFRMMQFVIIMTIIIGFTIFRAIKIKAHPEKSVTFENDKLFRRNFSNEDKNDEEIFTGRQRGVLIIFLIGLCVVVFGLIKFGWYMNELSMVFLGMGILMGIIGGLNERQISEEFIEGVKGIAFAAMVIGFCNGIMVVAQDGMIIDTILNALTKVLEGSSNFVFVGAMYIVQSLLALLVPSSSGQAALSIPIMSSLCDLHGVNPEASVTVLQYANQMTNIMSPVAGTTVAGLAICKISFGKWWKTFWKCWVVLTIVIIVFCTVSAGM</sequence>
<feature type="transmembrane region" description="Helical" evidence="6">
    <location>
        <begin position="206"/>
        <end position="229"/>
    </location>
</feature>
<evidence type="ECO:0000256" key="5">
    <source>
        <dbReference type="ARBA" id="ARBA00023136"/>
    </source>
</evidence>
<feature type="transmembrane region" description="Helical" evidence="6">
    <location>
        <begin position="451"/>
        <end position="471"/>
    </location>
</feature>
<feature type="transmembrane region" description="Helical" evidence="6">
    <location>
        <begin position="12"/>
        <end position="31"/>
    </location>
</feature>
<evidence type="ECO:0000256" key="1">
    <source>
        <dbReference type="ARBA" id="ARBA00004651"/>
    </source>
</evidence>
<feature type="transmembrane region" description="Helical" evidence="6">
    <location>
        <begin position="364"/>
        <end position="384"/>
    </location>
</feature>
<evidence type="ECO:0000256" key="4">
    <source>
        <dbReference type="ARBA" id="ARBA00022989"/>
    </source>
</evidence>
<keyword evidence="3 6" id="KW-0812">Transmembrane</keyword>
<feature type="transmembrane region" description="Helical" evidence="6">
    <location>
        <begin position="295"/>
        <end position="312"/>
    </location>
</feature>
<evidence type="ECO:0000313" key="8">
    <source>
        <dbReference type="Proteomes" id="UP000276982"/>
    </source>
</evidence>
<dbReference type="Pfam" id="PF03606">
    <property type="entry name" value="DcuC"/>
    <property type="match status" value="1"/>
</dbReference>
<comment type="caution">
    <text evidence="7">The sequence shown here is derived from an EMBL/GenBank/DDBJ whole genome shotgun (WGS) entry which is preliminary data.</text>
</comment>
<keyword evidence="2" id="KW-1003">Cell membrane</keyword>
<dbReference type="InterPro" id="IPR018385">
    <property type="entry name" value="C4_dicarb_anaerob_car-like"/>
</dbReference>
<dbReference type="PANTHER" id="PTHR43652:SF6">
    <property type="entry name" value="ARGININE REPRESSOR"/>
    <property type="match status" value="1"/>
</dbReference>
<feature type="transmembrane region" description="Helical" evidence="6">
    <location>
        <begin position="151"/>
        <end position="174"/>
    </location>
</feature>
<keyword evidence="8" id="KW-1185">Reference proteome</keyword>